<keyword evidence="3" id="KW-1185">Reference proteome</keyword>
<proteinExistence type="predicted"/>
<protein>
    <submittedName>
        <fullName evidence="2">Uncharacterized protein</fullName>
    </submittedName>
</protein>
<evidence type="ECO:0000313" key="2">
    <source>
        <dbReference type="EMBL" id="MBA0087634.1"/>
    </source>
</evidence>
<sequence length="104" mass="11305">MKTATRMACLIVGSLGLCPRPADAQIARIVDNSGRSFFINENPAPVKLPPTTKSRSNIYLPGDISFTGLPHPAVDMNRDGVEKLVREAADRHRVDPALVRAVIE</sequence>
<reference evidence="2" key="1">
    <citation type="submission" date="2020-06" db="EMBL/GenBank/DDBJ databases">
        <title>Legume-microbial interactions unlock mineral nutrients during tropical forest succession.</title>
        <authorList>
            <person name="Epihov D.Z."/>
        </authorList>
    </citation>
    <scope>NUCLEOTIDE SEQUENCE [LARGE SCALE GENOMIC DNA]</scope>
    <source>
        <strain evidence="2">Pan2503</strain>
    </source>
</reference>
<dbReference type="EMBL" id="JACDQQ010002102">
    <property type="protein sequence ID" value="MBA0087634.1"/>
    <property type="molecule type" value="Genomic_DNA"/>
</dbReference>
<dbReference type="AlphaFoldDB" id="A0A7V8NU81"/>
<dbReference type="Proteomes" id="UP000567293">
    <property type="component" value="Unassembled WGS sequence"/>
</dbReference>
<accession>A0A7V8NU81</accession>
<keyword evidence="1" id="KW-0732">Signal</keyword>
<name>A0A7V8NU81_9BACT</name>
<evidence type="ECO:0000256" key="1">
    <source>
        <dbReference type="SAM" id="SignalP"/>
    </source>
</evidence>
<feature type="signal peptide" evidence="1">
    <location>
        <begin position="1"/>
        <end position="24"/>
    </location>
</feature>
<feature type="chain" id="PRO_5031247376" evidence="1">
    <location>
        <begin position="25"/>
        <end position="104"/>
    </location>
</feature>
<organism evidence="2 3">
    <name type="scientific">Candidatus Acidiferrum panamense</name>
    <dbReference type="NCBI Taxonomy" id="2741543"/>
    <lineage>
        <taxon>Bacteria</taxon>
        <taxon>Pseudomonadati</taxon>
        <taxon>Acidobacteriota</taxon>
        <taxon>Terriglobia</taxon>
        <taxon>Candidatus Acidiferrales</taxon>
        <taxon>Candidatus Acidiferrum</taxon>
    </lineage>
</organism>
<evidence type="ECO:0000313" key="3">
    <source>
        <dbReference type="Proteomes" id="UP000567293"/>
    </source>
</evidence>
<feature type="non-terminal residue" evidence="2">
    <location>
        <position position="104"/>
    </location>
</feature>
<comment type="caution">
    <text evidence="2">The sequence shown here is derived from an EMBL/GenBank/DDBJ whole genome shotgun (WGS) entry which is preliminary data.</text>
</comment>
<gene>
    <name evidence="2" type="ORF">HRJ53_21830</name>
</gene>